<dbReference type="EMBL" id="CP017637">
    <property type="protein sequence ID" value="APG15152.1"/>
    <property type="molecule type" value="Genomic_DNA"/>
</dbReference>
<dbReference type="Proteomes" id="UP000181962">
    <property type="component" value="Chromosome"/>
</dbReference>
<proteinExistence type="predicted"/>
<evidence type="ECO:0000313" key="1">
    <source>
        <dbReference type="EMBL" id="APG15152.1"/>
    </source>
</evidence>
<protein>
    <submittedName>
        <fullName evidence="1">Uncharacterized protein</fullName>
    </submittedName>
</protein>
<name>A0A1L3FPM8_BRAJP</name>
<gene>
    <name evidence="1" type="ORF">BKD09_43305</name>
</gene>
<dbReference type="AlphaFoldDB" id="A0A1L3FPM8"/>
<sequence>MATERLPYAGQLIVRVAPGGDHGSMNAAARGSRPACLDQIEPPLQVRMRAPVDPSLIDRER</sequence>
<accession>A0A1L3FPM8</accession>
<evidence type="ECO:0000313" key="2">
    <source>
        <dbReference type="Proteomes" id="UP000181962"/>
    </source>
</evidence>
<organism evidence="1 2">
    <name type="scientific">Bradyrhizobium japonicum</name>
    <dbReference type="NCBI Taxonomy" id="375"/>
    <lineage>
        <taxon>Bacteria</taxon>
        <taxon>Pseudomonadati</taxon>
        <taxon>Pseudomonadota</taxon>
        <taxon>Alphaproteobacteria</taxon>
        <taxon>Hyphomicrobiales</taxon>
        <taxon>Nitrobacteraceae</taxon>
        <taxon>Bradyrhizobium</taxon>
    </lineage>
</organism>
<reference evidence="1 2" key="1">
    <citation type="submission" date="2016-11" db="EMBL/GenBank/DDBJ databases">
        <title>Complete Genome Sequence of Bradyrhizobium sp. strain J5, an isolated from soybean nodule in Hokkaido.</title>
        <authorList>
            <person name="Kanehara K."/>
        </authorList>
    </citation>
    <scope>NUCLEOTIDE SEQUENCE [LARGE SCALE GENOMIC DNA]</scope>
    <source>
        <strain evidence="1 2">J5</strain>
    </source>
</reference>